<protein>
    <submittedName>
        <fullName evidence="1">DUF99 family protein</fullName>
    </submittedName>
</protein>
<reference evidence="2" key="1">
    <citation type="journal article" date="2019" name="Int. J. Syst. Evol. Microbiol.">
        <title>The Global Catalogue of Microorganisms (GCM) 10K type strain sequencing project: providing services to taxonomists for standard genome sequencing and annotation.</title>
        <authorList>
            <consortium name="The Broad Institute Genomics Platform"/>
            <consortium name="The Broad Institute Genome Sequencing Center for Infectious Disease"/>
            <person name="Wu L."/>
            <person name="Ma J."/>
        </authorList>
    </citation>
    <scope>NUCLEOTIDE SEQUENCE [LARGE SCALE GENOMIC DNA]</scope>
    <source>
        <strain evidence="2">LMG 29894</strain>
    </source>
</reference>
<dbReference type="Proteomes" id="UP001595791">
    <property type="component" value="Unassembled WGS sequence"/>
</dbReference>
<organism evidence="1 2">
    <name type="scientific">Chitinimonas lacunae</name>
    <dbReference type="NCBI Taxonomy" id="1963018"/>
    <lineage>
        <taxon>Bacteria</taxon>
        <taxon>Pseudomonadati</taxon>
        <taxon>Pseudomonadota</taxon>
        <taxon>Betaproteobacteria</taxon>
        <taxon>Neisseriales</taxon>
        <taxon>Chitinibacteraceae</taxon>
        <taxon>Chitinimonas</taxon>
    </lineage>
</organism>
<gene>
    <name evidence="1" type="ORF">ACFOW7_20200</name>
</gene>
<dbReference type="Pfam" id="PF01949">
    <property type="entry name" value="Endo_dU"/>
    <property type="match status" value="1"/>
</dbReference>
<accession>A0ABV8MXH2</accession>
<evidence type="ECO:0000313" key="2">
    <source>
        <dbReference type="Proteomes" id="UP001595791"/>
    </source>
</evidence>
<sequence>MLPRIPHVIGFDDAPFERSHRGDVMLVGIACAGTRLEGVLSSRIRRDGANATRAVIERVEHSRFRPQLHAVLLQGIAFGGFNVVDIHGLAAAVGLPVLVVCRHEPDRDRIRQTLLSHVAGGARKWRLIEQAGPSEPLGGLWVQRAGIDLSQAAHLLSATTGRGKLPEALRLAHLVAGGVTMGESQSRP</sequence>
<dbReference type="PANTHER" id="PTHR39518:SF2">
    <property type="entry name" value="UPF0215 PROTEIN MJ1150"/>
    <property type="match status" value="1"/>
</dbReference>
<dbReference type="PIRSF" id="PIRSF006380">
    <property type="entry name" value="UCP006380"/>
    <property type="match status" value="1"/>
</dbReference>
<dbReference type="EMBL" id="JBHSBU010000001">
    <property type="protein sequence ID" value="MFC4161660.1"/>
    <property type="molecule type" value="Genomic_DNA"/>
</dbReference>
<dbReference type="InterPro" id="IPR002802">
    <property type="entry name" value="Endo_dU"/>
</dbReference>
<dbReference type="RefSeq" id="WP_378167852.1">
    <property type="nucleotide sequence ID" value="NZ_JBHSBU010000001.1"/>
</dbReference>
<dbReference type="PANTHER" id="PTHR39518">
    <property type="entry name" value="UPF0215 PROTEIN MJ1150"/>
    <property type="match status" value="1"/>
</dbReference>
<dbReference type="HAMAP" id="MF_00582">
    <property type="entry name" value="UPF0215"/>
    <property type="match status" value="1"/>
</dbReference>
<evidence type="ECO:0000313" key="1">
    <source>
        <dbReference type="EMBL" id="MFC4161660.1"/>
    </source>
</evidence>
<dbReference type="Gene3D" id="3.30.2170.10">
    <property type="entry name" value="archaeoglobus fulgidus dsm 4304 superfamily"/>
    <property type="match status" value="1"/>
</dbReference>
<comment type="caution">
    <text evidence="1">The sequence shown here is derived from an EMBL/GenBank/DDBJ whole genome shotgun (WGS) entry which is preliminary data.</text>
</comment>
<keyword evidence="2" id="KW-1185">Reference proteome</keyword>
<proteinExistence type="inferred from homology"/>
<name>A0ABV8MXH2_9NEIS</name>